<reference evidence="3 4" key="1">
    <citation type="journal article" date="2009" name="PLoS ONE">
        <title>Complete genome sequence of the aerobic CO-oxidizing thermophile Thermomicrobium roseum.</title>
        <authorList>
            <person name="Wu D."/>
            <person name="Raymond J."/>
            <person name="Wu M."/>
            <person name="Chatterji S."/>
            <person name="Ren Q."/>
            <person name="Graham J.E."/>
            <person name="Bryant D.A."/>
            <person name="Robb F."/>
            <person name="Colman A."/>
            <person name="Tallon L.J."/>
            <person name="Badger J.H."/>
            <person name="Madupu R."/>
            <person name="Ward N.L."/>
            <person name="Eisen J.A."/>
        </authorList>
    </citation>
    <scope>NUCLEOTIDE SEQUENCE [LARGE SCALE GENOMIC DNA]</scope>
    <source>
        <strain evidence="4">ATCC 27502 / DSM 5159 / P-2</strain>
        <plasmid evidence="3">unnamed</plasmid>
    </source>
</reference>
<dbReference type="InterPro" id="IPR036291">
    <property type="entry name" value="NAD(P)-bd_dom_sf"/>
</dbReference>
<keyword evidence="3" id="KW-0614">Plasmid</keyword>
<accession>B9L4J1</accession>
<dbReference type="InterPro" id="IPR004104">
    <property type="entry name" value="Gfo/Idh/MocA-like_OxRdtase_C"/>
</dbReference>
<organism evidence="3 4">
    <name type="scientific">Thermomicrobium roseum (strain ATCC 27502 / DSM 5159 / P-2)</name>
    <dbReference type="NCBI Taxonomy" id="309801"/>
    <lineage>
        <taxon>Bacteria</taxon>
        <taxon>Pseudomonadati</taxon>
        <taxon>Thermomicrobiota</taxon>
        <taxon>Thermomicrobia</taxon>
        <taxon>Thermomicrobiales</taxon>
        <taxon>Thermomicrobiaceae</taxon>
        <taxon>Thermomicrobium</taxon>
    </lineage>
</organism>
<dbReference type="SUPFAM" id="SSF55347">
    <property type="entry name" value="Glyceraldehyde-3-phosphate dehydrogenase-like, C-terminal domain"/>
    <property type="match status" value="1"/>
</dbReference>
<dbReference type="PANTHER" id="PTHR43377:SF2">
    <property type="entry name" value="BINDING ROSSMANN FOLD OXIDOREDUCTASE, PUTATIVE (AFU_ORTHOLOGUE AFUA_4G00560)-RELATED"/>
    <property type="match status" value="1"/>
</dbReference>
<dbReference type="KEGG" id="tro:trd_A0705"/>
<dbReference type="GO" id="GO:0000166">
    <property type="term" value="F:nucleotide binding"/>
    <property type="evidence" value="ECO:0007669"/>
    <property type="project" value="InterPro"/>
</dbReference>
<dbReference type="PANTHER" id="PTHR43377">
    <property type="entry name" value="BILIVERDIN REDUCTASE A"/>
    <property type="match status" value="1"/>
</dbReference>
<sequence>MPSPIEAVMVGAGNRGTLAYGAYARRLPWDLRFVAVAEPNDERRLRFASEHGIPPERQFRSWQELAERPQLAPALVNATMDRDHYPSTIAFLEAGYHVLLEKPMATTPEHCIALVETAHRHGRLLQIAHVLRYAPFFRTIYDLVHSGRLGEIVSLDWRENLSYYHFAHSFIRGNWANTERTSPMILTKCCHDLDLLVWILDRPCERLASFGSLTHFTPANAPPGVPDRCLDGCPITDECPYFAPRIYLVTAHGGAFQHAVSPDPSPEAILEALRTGPYGRCVYHCDNTAVDHQVVLMEFAGQLAVSLTMQGCSHVEGRTVRIDGTRATLLANESRREIVVVDHATGDSETIRLGPPLGGHGGGDLGLIRAFVRAVRGERSDVLTSAQQAVESHLLAFAAEEARLTRTVVDLPAFRNRIGVSHVVASD</sequence>
<dbReference type="HOGENOM" id="CLU_023194_4_2_0"/>
<evidence type="ECO:0000259" key="2">
    <source>
        <dbReference type="Pfam" id="PF02894"/>
    </source>
</evidence>
<dbReference type="Gene3D" id="3.40.50.720">
    <property type="entry name" value="NAD(P)-binding Rossmann-like Domain"/>
    <property type="match status" value="1"/>
</dbReference>
<dbReference type="AlphaFoldDB" id="B9L4J1"/>
<dbReference type="Proteomes" id="UP000000447">
    <property type="component" value="Plasmid unnamed"/>
</dbReference>
<name>B9L4J1_THERP</name>
<dbReference type="Pfam" id="PF02894">
    <property type="entry name" value="GFO_IDH_MocA_C"/>
    <property type="match status" value="1"/>
</dbReference>
<keyword evidence="4" id="KW-1185">Reference proteome</keyword>
<dbReference type="EMBL" id="CP001276">
    <property type="protein sequence ID" value="ACM07209.1"/>
    <property type="molecule type" value="Genomic_DNA"/>
</dbReference>
<feature type="domain" description="Gfo/Idh/MocA-like oxidoreductase N-terminal" evidence="1">
    <location>
        <begin position="6"/>
        <end position="129"/>
    </location>
</feature>
<feature type="domain" description="Gfo/Idh/MocA-like oxidoreductase C-terminal" evidence="2">
    <location>
        <begin position="143"/>
        <end position="410"/>
    </location>
</feature>
<evidence type="ECO:0000313" key="4">
    <source>
        <dbReference type="Proteomes" id="UP000000447"/>
    </source>
</evidence>
<evidence type="ECO:0000313" key="3">
    <source>
        <dbReference type="EMBL" id="ACM07209.1"/>
    </source>
</evidence>
<evidence type="ECO:0000259" key="1">
    <source>
        <dbReference type="Pfam" id="PF01408"/>
    </source>
</evidence>
<dbReference type="InterPro" id="IPR000683">
    <property type="entry name" value="Gfo/Idh/MocA-like_OxRdtase_N"/>
</dbReference>
<dbReference type="Gene3D" id="3.30.360.10">
    <property type="entry name" value="Dihydrodipicolinate Reductase, domain 2"/>
    <property type="match status" value="1"/>
</dbReference>
<dbReference type="SUPFAM" id="SSF51735">
    <property type="entry name" value="NAD(P)-binding Rossmann-fold domains"/>
    <property type="match status" value="1"/>
</dbReference>
<dbReference type="eggNOG" id="COG0673">
    <property type="taxonomic scope" value="Bacteria"/>
</dbReference>
<dbReference type="Pfam" id="PF01408">
    <property type="entry name" value="GFO_IDH_MocA"/>
    <property type="match status" value="1"/>
</dbReference>
<dbReference type="RefSeq" id="WP_012643196.1">
    <property type="nucleotide sequence ID" value="NC_011961.1"/>
</dbReference>
<gene>
    <name evidence="3" type="ordered locus">trd_A0705</name>
</gene>
<proteinExistence type="predicted"/>
<dbReference type="InterPro" id="IPR051450">
    <property type="entry name" value="Gfo/Idh/MocA_Oxidoreductases"/>
</dbReference>
<dbReference type="OrthoDB" id="9781031at2"/>
<geneLocation type="plasmid" evidence="4">
    <name>Tros</name>
</geneLocation>
<protein>
    <submittedName>
        <fullName evidence="3">Oxidoreductase, streptomycin biosynthesis protein</fullName>
    </submittedName>
</protein>